<dbReference type="CDD" id="cd06261">
    <property type="entry name" value="TM_PBP2"/>
    <property type="match status" value="1"/>
</dbReference>
<feature type="transmembrane region" description="Helical" evidence="8">
    <location>
        <begin position="133"/>
        <end position="152"/>
    </location>
</feature>
<dbReference type="RefSeq" id="WP_292299722.1">
    <property type="nucleotide sequence ID" value="NZ_JBEPLM010000010.1"/>
</dbReference>
<dbReference type="InterPro" id="IPR035906">
    <property type="entry name" value="MetI-like_sf"/>
</dbReference>
<sequence>MQPAATRPALHPDRKQPMIKLRRMTSLQRTQQRMAVLFILPALAVYGLFVLYPLLMSLWGSFFAWKGLRMQEFAGLANFSRLFVFPSGARLYGALGHNVVWFFGIMLLQNGLGLLFAWLLFLRDKGAAFFQSVFFFPAVLSPVIVGALWRLLLAPGGIVEWALNGLGLHQGSLTVLGNSHTALGMLIAVDAWNWMGLPVLIYTAGLRQISGQIFEAAKLDGAGNTRMLFSIALPLLMPALGTLTTLSFINTFNQFDIVYVMQGVQGNPSYSTDTLVTYFYRLAFGAEGAVGITDIGLALALGTMLFLILSIGTLLMLRFFDKRTIEL</sequence>
<feature type="transmembrane region" description="Helical" evidence="8">
    <location>
        <begin position="182"/>
        <end position="206"/>
    </location>
</feature>
<evidence type="ECO:0000256" key="1">
    <source>
        <dbReference type="ARBA" id="ARBA00004651"/>
    </source>
</evidence>
<evidence type="ECO:0000313" key="10">
    <source>
        <dbReference type="EMBL" id="MET3595374.1"/>
    </source>
</evidence>
<feature type="transmembrane region" description="Helical" evidence="8">
    <location>
        <begin position="34"/>
        <end position="55"/>
    </location>
</feature>
<feature type="domain" description="ABC transmembrane type-1" evidence="9">
    <location>
        <begin position="95"/>
        <end position="316"/>
    </location>
</feature>
<proteinExistence type="inferred from homology"/>
<keyword evidence="11" id="KW-1185">Reference proteome</keyword>
<comment type="subcellular location">
    <subcellularLocation>
        <location evidence="1 8">Cell membrane</location>
        <topology evidence="1 8">Multi-pass membrane protein</topology>
    </subcellularLocation>
</comment>
<evidence type="ECO:0000256" key="4">
    <source>
        <dbReference type="ARBA" id="ARBA00022475"/>
    </source>
</evidence>
<keyword evidence="5 8" id="KW-0812">Transmembrane</keyword>
<dbReference type="InterPro" id="IPR000515">
    <property type="entry name" value="MetI-like"/>
</dbReference>
<name>A0ABV2HYA6_9HYPH</name>
<evidence type="ECO:0000256" key="5">
    <source>
        <dbReference type="ARBA" id="ARBA00022692"/>
    </source>
</evidence>
<comment type="similarity">
    <text evidence="2 8">Belongs to the binding-protein-dependent transport system permease family.</text>
</comment>
<dbReference type="PROSITE" id="PS50928">
    <property type="entry name" value="ABC_TM1"/>
    <property type="match status" value="1"/>
</dbReference>
<keyword evidence="3 8" id="KW-0813">Transport</keyword>
<organism evidence="10 11">
    <name type="scientific">Mesorhizobium shonense</name>
    <dbReference type="NCBI Taxonomy" id="1209948"/>
    <lineage>
        <taxon>Bacteria</taxon>
        <taxon>Pseudomonadati</taxon>
        <taxon>Pseudomonadota</taxon>
        <taxon>Alphaproteobacteria</taxon>
        <taxon>Hyphomicrobiales</taxon>
        <taxon>Phyllobacteriaceae</taxon>
        <taxon>Mesorhizobium</taxon>
    </lineage>
</organism>
<evidence type="ECO:0000313" key="11">
    <source>
        <dbReference type="Proteomes" id="UP001549036"/>
    </source>
</evidence>
<dbReference type="SUPFAM" id="SSF161098">
    <property type="entry name" value="MetI-like"/>
    <property type="match status" value="1"/>
</dbReference>
<dbReference type="Proteomes" id="UP001549036">
    <property type="component" value="Unassembled WGS sequence"/>
</dbReference>
<reference evidence="10 11" key="1">
    <citation type="submission" date="2024-06" db="EMBL/GenBank/DDBJ databases">
        <title>Genomic Encyclopedia of Type Strains, Phase IV (KMG-IV): sequencing the most valuable type-strain genomes for metagenomic binning, comparative biology and taxonomic classification.</title>
        <authorList>
            <person name="Goeker M."/>
        </authorList>
    </citation>
    <scope>NUCLEOTIDE SEQUENCE [LARGE SCALE GENOMIC DNA]</scope>
    <source>
        <strain evidence="10 11">DSM 29846</strain>
    </source>
</reference>
<keyword evidence="4" id="KW-1003">Cell membrane</keyword>
<evidence type="ECO:0000256" key="8">
    <source>
        <dbReference type="RuleBase" id="RU363032"/>
    </source>
</evidence>
<evidence type="ECO:0000259" key="9">
    <source>
        <dbReference type="PROSITE" id="PS50928"/>
    </source>
</evidence>
<keyword evidence="7 8" id="KW-0472">Membrane</keyword>
<dbReference type="PANTHER" id="PTHR43227:SF8">
    <property type="entry name" value="DIACETYLCHITOBIOSE UPTAKE SYSTEM PERMEASE PROTEIN DASB"/>
    <property type="match status" value="1"/>
</dbReference>
<evidence type="ECO:0000256" key="7">
    <source>
        <dbReference type="ARBA" id="ARBA00023136"/>
    </source>
</evidence>
<keyword evidence="6 8" id="KW-1133">Transmembrane helix</keyword>
<gene>
    <name evidence="10" type="ORF">ABID26_004786</name>
</gene>
<protein>
    <submittedName>
        <fullName evidence="10">Raffinose/stachyose/melibiose transport system permease protein</fullName>
    </submittedName>
</protein>
<dbReference type="EMBL" id="JBEPLM010000010">
    <property type="protein sequence ID" value="MET3595374.1"/>
    <property type="molecule type" value="Genomic_DNA"/>
</dbReference>
<dbReference type="PANTHER" id="PTHR43227">
    <property type="entry name" value="BLL4140 PROTEIN"/>
    <property type="match status" value="1"/>
</dbReference>
<feature type="transmembrane region" description="Helical" evidence="8">
    <location>
        <begin position="227"/>
        <end position="249"/>
    </location>
</feature>
<accession>A0ABV2HYA6</accession>
<evidence type="ECO:0000256" key="3">
    <source>
        <dbReference type="ARBA" id="ARBA00022448"/>
    </source>
</evidence>
<evidence type="ECO:0000256" key="6">
    <source>
        <dbReference type="ARBA" id="ARBA00022989"/>
    </source>
</evidence>
<comment type="caution">
    <text evidence="10">The sequence shown here is derived from an EMBL/GenBank/DDBJ whole genome shotgun (WGS) entry which is preliminary data.</text>
</comment>
<feature type="transmembrane region" description="Helical" evidence="8">
    <location>
        <begin position="295"/>
        <end position="317"/>
    </location>
</feature>
<evidence type="ECO:0000256" key="2">
    <source>
        <dbReference type="ARBA" id="ARBA00009306"/>
    </source>
</evidence>
<dbReference type="InterPro" id="IPR050809">
    <property type="entry name" value="UgpAE/MalFG_permease"/>
</dbReference>
<dbReference type="Gene3D" id="1.10.3720.10">
    <property type="entry name" value="MetI-like"/>
    <property type="match status" value="1"/>
</dbReference>
<feature type="transmembrane region" description="Helical" evidence="8">
    <location>
        <begin position="99"/>
        <end position="121"/>
    </location>
</feature>
<dbReference type="Pfam" id="PF00528">
    <property type="entry name" value="BPD_transp_1"/>
    <property type="match status" value="1"/>
</dbReference>